<sequence length="277" mass="29676">MSTNSLLSQIPRNLAGKTVLITGASSGIGRSTAFEFSRTQPDINLILAARRIETVQEVAKEIEAESGGRTKVLALKLDVSDLAAVKRFWEVEVPREWKERGVDVLVNNAGGVRGLEHVGEIAEEDVATMIGVNVMGLIGLTQHVVRHFKNDRGGKGDIVNIGSIAGREPYAGGSIYCATKAAVRSFSDSLRRENISNQIRVIEIDPGQVETEFSVVRFRGDKAKADAVYAGCDPLGPEDIAGVIVFAVGQRQGVVLADSLIFPQHQAGAGAVYKRPA</sequence>
<dbReference type="FunCoup" id="A0A4S2MPW8">
    <property type="interactions" value="528"/>
</dbReference>
<dbReference type="PANTHER" id="PTHR42901">
    <property type="entry name" value="ALCOHOL DEHYDROGENASE"/>
    <property type="match status" value="1"/>
</dbReference>
<dbReference type="FunFam" id="3.40.50.720:FF:000047">
    <property type="entry name" value="NADP-dependent L-serine/L-allo-threonine dehydrogenase"/>
    <property type="match status" value="1"/>
</dbReference>
<proteinExistence type="inferred from homology"/>
<name>A0A4S2MPW8_9PEZI</name>
<dbReference type="Gene3D" id="3.40.50.720">
    <property type="entry name" value="NAD(P)-binding Rossmann-like Domain"/>
    <property type="match status" value="1"/>
</dbReference>
<dbReference type="AlphaFoldDB" id="A0A4S2MPW8"/>
<organism evidence="5 6">
    <name type="scientific">Ascodesmis nigricans</name>
    <dbReference type="NCBI Taxonomy" id="341454"/>
    <lineage>
        <taxon>Eukaryota</taxon>
        <taxon>Fungi</taxon>
        <taxon>Dikarya</taxon>
        <taxon>Ascomycota</taxon>
        <taxon>Pezizomycotina</taxon>
        <taxon>Pezizomycetes</taxon>
        <taxon>Pezizales</taxon>
        <taxon>Ascodesmidaceae</taxon>
        <taxon>Ascodesmis</taxon>
    </lineage>
</organism>
<dbReference type="Pfam" id="PF00106">
    <property type="entry name" value="adh_short"/>
    <property type="match status" value="1"/>
</dbReference>
<dbReference type="Proteomes" id="UP000298138">
    <property type="component" value="Unassembled WGS sequence"/>
</dbReference>
<dbReference type="InterPro" id="IPR002347">
    <property type="entry name" value="SDR_fam"/>
</dbReference>
<evidence type="ECO:0000256" key="2">
    <source>
        <dbReference type="ARBA" id="ARBA00022857"/>
    </source>
</evidence>
<evidence type="ECO:0000256" key="3">
    <source>
        <dbReference type="ARBA" id="ARBA00023002"/>
    </source>
</evidence>
<comment type="similarity">
    <text evidence="1 4">Belongs to the short-chain dehydrogenases/reductases (SDR) family.</text>
</comment>
<dbReference type="EMBL" id="ML220133">
    <property type="protein sequence ID" value="TGZ79246.1"/>
    <property type="molecule type" value="Genomic_DNA"/>
</dbReference>
<keyword evidence="6" id="KW-1185">Reference proteome</keyword>
<accession>A0A4S2MPW8</accession>
<reference evidence="5 6" key="1">
    <citation type="submission" date="2019-04" db="EMBL/GenBank/DDBJ databases">
        <title>Comparative genomics and transcriptomics to analyze fruiting body development in filamentous ascomycetes.</title>
        <authorList>
            <consortium name="DOE Joint Genome Institute"/>
            <person name="Lutkenhaus R."/>
            <person name="Traeger S."/>
            <person name="Breuer J."/>
            <person name="Kuo A."/>
            <person name="Lipzen A."/>
            <person name="Pangilinan J."/>
            <person name="Dilworth D."/>
            <person name="Sandor L."/>
            <person name="Poggeler S."/>
            <person name="Barry K."/>
            <person name="Grigoriev I.V."/>
            <person name="Nowrousian M."/>
        </authorList>
    </citation>
    <scope>NUCLEOTIDE SEQUENCE [LARGE SCALE GENOMIC DNA]</scope>
    <source>
        <strain evidence="5 6">CBS 389.68</strain>
    </source>
</reference>
<keyword evidence="3" id="KW-0560">Oxidoreductase</keyword>
<keyword evidence="2" id="KW-0521">NADP</keyword>
<dbReference type="SUPFAM" id="SSF51735">
    <property type="entry name" value="NAD(P)-binding Rossmann-fold domains"/>
    <property type="match status" value="1"/>
</dbReference>
<dbReference type="InParanoid" id="A0A4S2MPW8"/>
<dbReference type="GO" id="GO:0016616">
    <property type="term" value="F:oxidoreductase activity, acting on the CH-OH group of donors, NAD or NADP as acceptor"/>
    <property type="evidence" value="ECO:0007669"/>
    <property type="project" value="UniProtKB-ARBA"/>
</dbReference>
<dbReference type="InterPro" id="IPR036291">
    <property type="entry name" value="NAD(P)-bd_dom_sf"/>
</dbReference>
<evidence type="ECO:0000256" key="4">
    <source>
        <dbReference type="RuleBase" id="RU000363"/>
    </source>
</evidence>
<evidence type="ECO:0000256" key="1">
    <source>
        <dbReference type="ARBA" id="ARBA00006484"/>
    </source>
</evidence>
<dbReference type="PRINTS" id="PR00081">
    <property type="entry name" value="GDHRDH"/>
</dbReference>
<evidence type="ECO:0000313" key="6">
    <source>
        <dbReference type="Proteomes" id="UP000298138"/>
    </source>
</evidence>
<dbReference type="OrthoDB" id="6251714at2759"/>
<protein>
    <submittedName>
        <fullName evidence="5">NAD(P)-binding protein</fullName>
    </submittedName>
</protein>
<dbReference type="PANTHER" id="PTHR42901:SF1">
    <property type="entry name" value="ALCOHOL DEHYDROGENASE"/>
    <property type="match status" value="1"/>
</dbReference>
<dbReference type="PRINTS" id="PR00080">
    <property type="entry name" value="SDRFAMILY"/>
</dbReference>
<evidence type="ECO:0000313" key="5">
    <source>
        <dbReference type="EMBL" id="TGZ79246.1"/>
    </source>
</evidence>
<gene>
    <name evidence="5" type="ORF">EX30DRAFT_342544</name>
</gene>
<dbReference type="PROSITE" id="PS00061">
    <property type="entry name" value="ADH_SHORT"/>
    <property type="match status" value="1"/>
</dbReference>
<dbReference type="STRING" id="341454.A0A4S2MPW8"/>
<dbReference type="InterPro" id="IPR020904">
    <property type="entry name" value="Sc_DH/Rdtase_CS"/>
</dbReference>